<evidence type="ECO:0000313" key="2">
    <source>
        <dbReference type="EMBL" id="CAF4417172.1"/>
    </source>
</evidence>
<proteinExistence type="predicted"/>
<reference evidence="2" key="1">
    <citation type="submission" date="2021-02" db="EMBL/GenBank/DDBJ databases">
        <authorList>
            <person name="Nowell W R."/>
        </authorList>
    </citation>
    <scope>NUCLEOTIDE SEQUENCE</scope>
</reference>
<name>A0A820QCP7_9BILA</name>
<feature type="non-terminal residue" evidence="2">
    <location>
        <position position="1"/>
    </location>
</feature>
<comment type="caution">
    <text evidence="2">The sequence shown here is derived from an EMBL/GenBank/DDBJ whole genome shotgun (WGS) entry which is preliminary data.</text>
</comment>
<organism evidence="2 3">
    <name type="scientific">Rotaria magnacalcarata</name>
    <dbReference type="NCBI Taxonomy" id="392030"/>
    <lineage>
        <taxon>Eukaryota</taxon>
        <taxon>Metazoa</taxon>
        <taxon>Spiralia</taxon>
        <taxon>Gnathifera</taxon>
        <taxon>Rotifera</taxon>
        <taxon>Eurotatoria</taxon>
        <taxon>Bdelloidea</taxon>
        <taxon>Philodinida</taxon>
        <taxon>Philodinidae</taxon>
        <taxon>Rotaria</taxon>
    </lineage>
</organism>
<dbReference type="Proteomes" id="UP000663866">
    <property type="component" value="Unassembled WGS sequence"/>
</dbReference>
<evidence type="ECO:0000313" key="3">
    <source>
        <dbReference type="Proteomes" id="UP000663866"/>
    </source>
</evidence>
<keyword evidence="3" id="KW-1185">Reference proteome</keyword>
<gene>
    <name evidence="2" type="ORF">OVN521_LOCUS35853</name>
</gene>
<dbReference type="AlphaFoldDB" id="A0A820QCP7"/>
<accession>A0A820QCP7</accession>
<dbReference type="EMBL" id="CAJOBG010042259">
    <property type="protein sequence ID" value="CAF4417172.1"/>
    <property type="molecule type" value="Genomic_DNA"/>
</dbReference>
<evidence type="ECO:0000256" key="1">
    <source>
        <dbReference type="SAM" id="MobiDB-lite"/>
    </source>
</evidence>
<feature type="region of interest" description="Disordered" evidence="1">
    <location>
        <begin position="1"/>
        <end position="24"/>
    </location>
</feature>
<protein>
    <submittedName>
        <fullName evidence="2">Uncharacterized protein</fullName>
    </submittedName>
</protein>
<sequence length="174" mass="19971">MASARARLASSHEHMASANARMESTTVETKLLLEESTKTQKKIHKAEVDYAETNKYWEDLIKKETQKRTKSRRVQSRKSPMKQQQIVYGTAPVIYQPYNIPQSYVCAQPTPNDQIVNQRSSDNMVTQHQLYQQQQVPSTIKVPSAYVQQAMLHSNMYPQQAILHSNTTQIDDFG</sequence>